<feature type="transmembrane region" description="Helical" evidence="2">
    <location>
        <begin position="217"/>
        <end position="237"/>
    </location>
</feature>
<protein>
    <submittedName>
        <fullName evidence="4">Transglutaminase-like enzyme, cysteine protease</fullName>
    </submittedName>
</protein>
<feature type="compositionally biased region" description="Polar residues" evidence="1">
    <location>
        <begin position="588"/>
        <end position="613"/>
    </location>
</feature>
<proteinExistence type="predicted"/>
<feature type="region of interest" description="Disordered" evidence="1">
    <location>
        <begin position="331"/>
        <end position="350"/>
    </location>
</feature>
<dbReference type="Pfam" id="PF01841">
    <property type="entry name" value="Transglut_core"/>
    <property type="match status" value="1"/>
</dbReference>
<dbReference type="SUPFAM" id="SSF54001">
    <property type="entry name" value="Cysteine proteinases"/>
    <property type="match status" value="1"/>
</dbReference>
<feature type="region of interest" description="Disordered" evidence="1">
    <location>
        <begin position="528"/>
        <end position="613"/>
    </location>
</feature>
<accession>M0FBC4</accession>
<dbReference type="PANTHER" id="PTHR42736">
    <property type="entry name" value="PROTEIN-GLUTAMINE GAMMA-GLUTAMYLTRANSFERASE"/>
    <property type="match status" value="1"/>
</dbReference>
<evidence type="ECO:0000313" key="5">
    <source>
        <dbReference type="Proteomes" id="UP000011689"/>
    </source>
</evidence>
<dbReference type="EMBL" id="AOJO01000032">
    <property type="protein sequence ID" value="ELZ57260.1"/>
    <property type="molecule type" value="Genomic_DNA"/>
</dbReference>
<feature type="transmembrane region" description="Helical" evidence="2">
    <location>
        <begin position="165"/>
        <end position="181"/>
    </location>
</feature>
<dbReference type="RefSeq" id="WP_008583302.1">
    <property type="nucleotide sequence ID" value="NZ_AOJO01000032.1"/>
</dbReference>
<dbReference type="InterPro" id="IPR052901">
    <property type="entry name" value="Bact_TGase-like"/>
</dbReference>
<dbReference type="Pfam" id="PF13559">
    <property type="entry name" value="DUF4129"/>
    <property type="match status" value="1"/>
</dbReference>
<keyword evidence="2" id="KW-1133">Transmembrane helix</keyword>
<keyword evidence="5" id="KW-1185">Reference proteome</keyword>
<dbReference type="InterPro" id="IPR038765">
    <property type="entry name" value="Papain-like_cys_pep_sf"/>
</dbReference>
<feature type="compositionally biased region" description="Basic and acidic residues" evidence="1">
    <location>
        <begin position="533"/>
        <end position="550"/>
    </location>
</feature>
<dbReference type="Pfam" id="PF11992">
    <property type="entry name" value="TgpA_N"/>
    <property type="match status" value="1"/>
</dbReference>
<evidence type="ECO:0000256" key="2">
    <source>
        <dbReference type="SAM" id="Phobius"/>
    </source>
</evidence>
<feature type="transmembrane region" description="Helical" evidence="2">
    <location>
        <begin position="62"/>
        <end position="81"/>
    </location>
</feature>
<sequence>MNRGSSGGETGRGAATDGGTTRLAAAADGGDRRFADPAVVGVAVAAAAYLAVFFQVTNVVGGTTRVAAAVAVAGVGGIALARAVRERTALALALAVLVVGLSGYLFAIPESQRALFTVRSVALDVLALSTGLSVLRLALADVWVLAVAPVPTFLVGYFAGRGRHVAAATAAGGTLGFLVLTGDAGRWAAVAGVVGLALAVGLSTLSTPSRRRGHAGTFAVVVAAMVVASATVTVVPAGGAEPLGIDRGTATLESSLSGDDELEVVGTTRLSPEVRYTIESPVERNWHTGAYDTYTGDGWVRTGERSTLGGSLSAPPGPTEAASVSITAETESTALPAPWKPVSASAPDDGAVRIDERGSLRLAEPLEPGDRATVESRVLDADPADLRNASDDYPAAIEERYTQLPESTPDRVAERTAEITAAADADSSYERAAAVEAYLRSKYDYSLTVERPEGDVADAFLFEMDAGYCVYFATTMAAMLRSQGIPTRFESGYTSGQRVGEDEYVVRGQNAHAWVSIYVPDHGWVAFDPTPSDPRDEARDTRLAEARADGAEDVDTEASTPNQTLEADTGTVRPDALGGDGGEDSTSDADANGSTDPATGDANGTNGSGNASSVDVSRLEGAEAEGIQQTGGGGGSEGGGGLLPTPSAETAMYWLLVAALAVAGARRTGVTERASRRIGPVLPRRRRDPAADAERAFADLERLLAGRYRERRPGETPRSYVDAVRTLGADERVETVAAAYERAAYAGSVTRAEADEARRTVRRLALERAPLIGRFVR</sequence>
<evidence type="ECO:0000313" key="4">
    <source>
        <dbReference type="EMBL" id="ELZ57260.1"/>
    </source>
</evidence>
<dbReference type="GO" id="GO:0008233">
    <property type="term" value="F:peptidase activity"/>
    <property type="evidence" value="ECO:0007669"/>
    <property type="project" value="UniProtKB-KW"/>
</dbReference>
<dbReference type="Proteomes" id="UP000011689">
    <property type="component" value="Unassembled WGS sequence"/>
</dbReference>
<feature type="transmembrane region" description="Helical" evidence="2">
    <location>
        <begin position="88"/>
        <end position="107"/>
    </location>
</feature>
<feature type="region of interest" description="Disordered" evidence="1">
    <location>
        <begin position="364"/>
        <end position="393"/>
    </location>
</feature>
<dbReference type="InterPro" id="IPR002931">
    <property type="entry name" value="Transglutaminase-like"/>
</dbReference>
<feature type="compositionally biased region" description="Polar residues" evidence="1">
    <location>
        <begin position="557"/>
        <end position="566"/>
    </location>
</feature>
<organism evidence="4 5">
    <name type="scientific">Halorubrum hochstenium ATCC 700873</name>
    <dbReference type="NCBI Taxonomy" id="1227481"/>
    <lineage>
        <taxon>Archaea</taxon>
        <taxon>Methanobacteriati</taxon>
        <taxon>Methanobacteriota</taxon>
        <taxon>Stenosarchaea group</taxon>
        <taxon>Halobacteria</taxon>
        <taxon>Halobacteriales</taxon>
        <taxon>Haloferacaceae</taxon>
        <taxon>Halorubrum</taxon>
    </lineage>
</organism>
<evidence type="ECO:0000259" key="3">
    <source>
        <dbReference type="SMART" id="SM00460"/>
    </source>
</evidence>
<keyword evidence="2" id="KW-0472">Membrane</keyword>
<dbReference type="SMART" id="SM00460">
    <property type="entry name" value="TGc"/>
    <property type="match status" value="1"/>
</dbReference>
<feature type="domain" description="Transglutaminase-like" evidence="3">
    <location>
        <begin position="461"/>
        <end position="531"/>
    </location>
</feature>
<reference evidence="4 5" key="1">
    <citation type="journal article" date="2014" name="PLoS Genet.">
        <title>Phylogenetically driven sequencing of extremely halophilic archaea reveals strategies for static and dynamic osmo-response.</title>
        <authorList>
            <person name="Becker E.A."/>
            <person name="Seitzer P.M."/>
            <person name="Tritt A."/>
            <person name="Larsen D."/>
            <person name="Krusor M."/>
            <person name="Yao A.I."/>
            <person name="Wu D."/>
            <person name="Madern D."/>
            <person name="Eisen J.A."/>
            <person name="Darling A.E."/>
            <person name="Facciotti M.T."/>
        </authorList>
    </citation>
    <scope>NUCLEOTIDE SEQUENCE [LARGE SCALE GENOMIC DNA]</scope>
    <source>
        <strain evidence="4 5">ATCC 700873</strain>
    </source>
</reference>
<feature type="transmembrane region" description="Helical" evidence="2">
    <location>
        <begin position="134"/>
        <end position="158"/>
    </location>
</feature>
<dbReference type="InterPro" id="IPR025403">
    <property type="entry name" value="TgpA-like_C"/>
</dbReference>
<feature type="transmembrane region" description="Helical" evidence="2">
    <location>
        <begin position="38"/>
        <end position="56"/>
    </location>
</feature>
<keyword evidence="2" id="KW-0812">Transmembrane</keyword>
<dbReference type="AlphaFoldDB" id="M0FBC4"/>
<dbReference type="PANTHER" id="PTHR42736:SF1">
    <property type="entry name" value="PROTEIN-GLUTAMINE GAMMA-GLUTAMYLTRANSFERASE"/>
    <property type="match status" value="1"/>
</dbReference>
<dbReference type="GeneID" id="72714206"/>
<dbReference type="Gene3D" id="3.10.620.30">
    <property type="match status" value="1"/>
</dbReference>
<feature type="transmembrane region" description="Helical" evidence="2">
    <location>
        <begin position="187"/>
        <end position="205"/>
    </location>
</feature>
<keyword evidence="4" id="KW-0378">Hydrolase</keyword>
<name>M0FBC4_9EURY</name>
<comment type="caution">
    <text evidence="4">The sequence shown here is derived from an EMBL/GenBank/DDBJ whole genome shotgun (WGS) entry which is preliminary data.</text>
</comment>
<keyword evidence="4" id="KW-0645">Protease</keyword>
<dbReference type="GO" id="GO:0006508">
    <property type="term" value="P:proteolysis"/>
    <property type="evidence" value="ECO:0007669"/>
    <property type="project" value="UniProtKB-KW"/>
</dbReference>
<gene>
    <name evidence="4" type="ORF">C467_06903</name>
</gene>
<feature type="compositionally biased region" description="Basic and acidic residues" evidence="1">
    <location>
        <begin position="368"/>
        <end position="390"/>
    </location>
</feature>
<dbReference type="InterPro" id="IPR021878">
    <property type="entry name" value="TgpA_N"/>
</dbReference>
<dbReference type="PATRIC" id="fig|1227481.4.peg.1369"/>
<evidence type="ECO:0000256" key="1">
    <source>
        <dbReference type="SAM" id="MobiDB-lite"/>
    </source>
</evidence>
<dbReference type="STRING" id="1227481.C467_06903"/>